<keyword evidence="5" id="KW-0256">Endoplasmic reticulum</keyword>
<name>A0AAD7TVK7_9APHY</name>
<evidence type="ECO:0000313" key="7">
    <source>
        <dbReference type="EMBL" id="KAJ8483479.1"/>
    </source>
</evidence>
<reference evidence="7" key="1">
    <citation type="submission" date="2022-11" db="EMBL/GenBank/DDBJ databases">
        <title>Genome Sequence of Cubamyces cubensis.</title>
        <authorList>
            <person name="Buettner E."/>
        </authorList>
    </citation>
    <scope>NUCLEOTIDE SEQUENCE</scope>
    <source>
        <strain evidence="7">MPL-01</strain>
    </source>
</reference>
<proteinExistence type="inferred from homology"/>
<sequence>MSLIHAPGPLLKVPLLLAHTVCTWRGSTPPRPPPPSEELNRFSNPDSLSVTMPLQVWLITVSKWAFCSASLAEIAVLIAQNASSPTSSKVLSFLLPNPGASLRLTPISALACALGIGGGLLRVWCHRTLGKYFTWQVSVQTEHKLVTSGPYAIVRHPSYTAWSVMNAGNFLLLLSKGSYVVESGLLRSIWGKAAVFGAIGYMSFVSYSLIRRVPIEDAVLEKEFGPQWQEWTKRTPYCLIPFVY</sequence>
<organism evidence="7 8">
    <name type="scientific">Trametes cubensis</name>
    <dbReference type="NCBI Taxonomy" id="1111947"/>
    <lineage>
        <taxon>Eukaryota</taxon>
        <taxon>Fungi</taxon>
        <taxon>Dikarya</taxon>
        <taxon>Basidiomycota</taxon>
        <taxon>Agaricomycotina</taxon>
        <taxon>Agaricomycetes</taxon>
        <taxon>Polyporales</taxon>
        <taxon>Polyporaceae</taxon>
        <taxon>Trametes</taxon>
    </lineage>
</organism>
<evidence type="ECO:0000256" key="2">
    <source>
        <dbReference type="ARBA" id="ARBA00022692"/>
    </source>
</evidence>
<dbReference type="Pfam" id="PF04140">
    <property type="entry name" value="ICMT"/>
    <property type="match status" value="1"/>
</dbReference>
<dbReference type="EC" id="2.1.1.100" evidence="5"/>
<keyword evidence="4" id="KW-0472">Membrane</keyword>
<keyword evidence="2" id="KW-0812">Transmembrane</keyword>
<dbReference type="EMBL" id="JAPEVG010000093">
    <property type="protein sequence ID" value="KAJ8483479.1"/>
    <property type="molecule type" value="Genomic_DNA"/>
</dbReference>
<evidence type="ECO:0000256" key="6">
    <source>
        <dbReference type="SAM" id="SignalP"/>
    </source>
</evidence>
<dbReference type="GO" id="GO:0004671">
    <property type="term" value="F:protein C-terminal S-isoprenylcysteine carboxyl O-methyltransferase activity"/>
    <property type="evidence" value="ECO:0007669"/>
    <property type="project" value="UniProtKB-EC"/>
</dbReference>
<comment type="caution">
    <text evidence="7">The sequence shown here is derived from an EMBL/GenBank/DDBJ whole genome shotgun (WGS) entry which is preliminary data.</text>
</comment>
<dbReference type="InterPro" id="IPR007269">
    <property type="entry name" value="ICMT_MeTrfase"/>
</dbReference>
<evidence type="ECO:0000256" key="5">
    <source>
        <dbReference type="RuleBase" id="RU362022"/>
    </source>
</evidence>
<feature type="chain" id="PRO_5042230202" description="Protein-S-isoprenylcysteine O-methyltransferase" evidence="6">
    <location>
        <begin position="19"/>
        <end position="244"/>
    </location>
</feature>
<comment type="similarity">
    <text evidence="5">Belongs to the class VI-like SAM-binding methyltransferase superfamily. Isoprenylcysteine carboxyl methyltransferase family.</text>
</comment>
<keyword evidence="8" id="KW-1185">Reference proteome</keyword>
<dbReference type="Gene3D" id="1.20.120.1630">
    <property type="match status" value="1"/>
</dbReference>
<evidence type="ECO:0000256" key="1">
    <source>
        <dbReference type="ARBA" id="ARBA00004141"/>
    </source>
</evidence>
<keyword evidence="5" id="KW-0808">Transferase</keyword>
<evidence type="ECO:0000256" key="4">
    <source>
        <dbReference type="ARBA" id="ARBA00023136"/>
    </source>
</evidence>
<evidence type="ECO:0000256" key="3">
    <source>
        <dbReference type="ARBA" id="ARBA00022989"/>
    </source>
</evidence>
<keyword evidence="6" id="KW-0732">Signal</keyword>
<keyword evidence="5" id="KW-0949">S-adenosyl-L-methionine</keyword>
<gene>
    <name evidence="7" type="ORF">ONZ51_g4695</name>
</gene>
<dbReference type="PANTHER" id="PTHR12714:SF9">
    <property type="entry name" value="PROTEIN-S-ISOPRENYLCYSTEINE O-METHYLTRANSFERASE"/>
    <property type="match status" value="1"/>
</dbReference>
<evidence type="ECO:0000313" key="8">
    <source>
        <dbReference type="Proteomes" id="UP001215151"/>
    </source>
</evidence>
<dbReference type="Proteomes" id="UP001215151">
    <property type="component" value="Unassembled WGS sequence"/>
</dbReference>
<feature type="signal peptide" evidence="6">
    <location>
        <begin position="1"/>
        <end position="18"/>
    </location>
</feature>
<keyword evidence="5" id="KW-0489">Methyltransferase</keyword>
<accession>A0AAD7TVK7</accession>
<dbReference type="GO" id="GO:0005789">
    <property type="term" value="C:endoplasmic reticulum membrane"/>
    <property type="evidence" value="ECO:0007669"/>
    <property type="project" value="UniProtKB-SubCell"/>
</dbReference>
<dbReference type="GO" id="GO:0032259">
    <property type="term" value="P:methylation"/>
    <property type="evidence" value="ECO:0007669"/>
    <property type="project" value="UniProtKB-KW"/>
</dbReference>
<protein>
    <recommendedName>
        <fullName evidence="5">Protein-S-isoprenylcysteine O-methyltransferase</fullName>
        <ecNumber evidence="5">2.1.1.100</ecNumber>
    </recommendedName>
</protein>
<keyword evidence="3" id="KW-1133">Transmembrane helix</keyword>
<dbReference type="AlphaFoldDB" id="A0AAD7TVK7"/>
<comment type="catalytic activity">
    <reaction evidence="5">
        <text>[protein]-C-terminal S-[(2E,6E)-farnesyl]-L-cysteine + S-adenosyl-L-methionine = [protein]-C-terminal S-[(2E,6E)-farnesyl]-L-cysteine methyl ester + S-adenosyl-L-homocysteine</text>
        <dbReference type="Rhea" id="RHEA:21672"/>
        <dbReference type="Rhea" id="RHEA-COMP:12125"/>
        <dbReference type="Rhea" id="RHEA-COMP:12126"/>
        <dbReference type="ChEBI" id="CHEBI:57856"/>
        <dbReference type="ChEBI" id="CHEBI:59789"/>
        <dbReference type="ChEBI" id="CHEBI:90510"/>
        <dbReference type="ChEBI" id="CHEBI:90511"/>
        <dbReference type="EC" id="2.1.1.100"/>
    </reaction>
</comment>
<dbReference type="PANTHER" id="PTHR12714">
    <property type="entry name" value="PROTEIN-S ISOPRENYLCYSTEINE O-METHYLTRANSFERASE"/>
    <property type="match status" value="1"/>
</dbReference>
<comment type="subcellular location">
    <subcellularLocation>
        <location evidence="5">Endoplasmic reticulum membrane</location>
        <topology evidence="5">Multi-pass membrane protein</topology>
    </subcellularLocation>
    <subcellularLocation>
        <location evidence="1">Membrane</location>
        <topology evidence="1">Multi-pass membrane protein</topology>
    </subcellularLocation>
</comment>